<keyword evidence="3" id="KW-1185">Reference proteome</keyword>
<dbReference type="PANTHER" id="PTHR35459">
    <property type="entry name" value="T1N6.14 PROTEIN"/>
    <property type="match status" value="1"/>
</dbReference>
<dbReference type="AlphaFoldDB" id="A0AAV6W8E8"/>
<evidence type="ECO:0000313" key="2">
    <source>
        <dbReference type="EMBL" id="KAG8363323.1"/>
    </source>
</evidence>
<gene>
    <name evidence="2" type="ORF">BUALT_Bualt19G0010400</name>
</gene>
<evidence type="ECO:0000313" key="3">
    <source>
        <dbReference type="Proteomes" id="UP000826271"/>
    </source>
</evidence>
<dbReference type="EMBL" id="WHWC01000019">
    <property type="protein sequence ID" value="KAG8363323.1"/>
    <property type="molecule type" value="Genomic_DNA"/>
</dbReference>
<sequence length="161" mass="18125">MEDPKVVPQSRKRPLEQNTADIQNSPYYKMRAVLRDLKPHFIEVLKTPDFRNCKAADDIRQGMKLLMDHYKEMMAEPIKLEKCSNNAPLYSSNNVLNGQKPTESYPQGGAPTELLHHGVHGTYIIGGSAVGWNFITYPGGKAVYYGRTKLAFRAANPRSSE</sequence>
<accession>A0AAV6W8E8</accession>
<reference evidence="2" key="1">
    <citation type="submission" date="2019-10" db="EMBL/GenBank/DDBJ databases">
        <authorList>
            <person name="Zhang R."/>
            <person name="Pan Y."/>
            <person name="Wang J."/>
            <person name="Ma R."/>
            <person name="Yu S."/>
        </authorList>
    </citation>
    <scope>NUCLEOTIDE SEQUENCE</scope>
    <source>
        <strain evidence="2">LA-IB0</strain>
        <tissue evidence="2">Leaf</tissue>
    </source>
</reference>
<dbReference type="Proteomes" id="UP000826271">
    <property type="component" value="Unassembled WGS sequence"/>
</dbReference>
<proteinExistence type="predicted"/>
<evidence type="ECO:0000256" key="1">
    <source>
        <dbReference type="SAM" id="MobiDB-lite"/>
    </source>
</evidence>
<dbReference type="PANTHER" id="PTHR35459:SF2">
    <property type="entry name" value="T1N6.14 PROTEIN"/>
    <property type="match status" value="1"/>
</dbReference>
<feature type="region of interest" description="Disordered" evidence="1">
    <location>
        <begin position="1"/>
        <end position="22"/>
    </location>
</feature>
<protein>
    <submittedName>
        <fullName evidence="2">Uncharacterized protein</fullName>
    </submittedName>
</protein>
<comment type="caution">
    <text evidence="2">The sequence shown here is derived from an EMBL/GenBank/DDBJ whole genome shotgun (WGS) entry which is preliminary data.</text>
</comment>
<name>A0AAV6W8E8_9LAMI</name>
<organism evidence="2 3">
    <name type="scientific">Buddleja alternifolia</name>
    <dbReference type="NCBI Taxonomy" id="168488"/>
    <lineage>
        <taxon>Eukaryota</taxon>
        <taxon>Viridiplantae</taxon>
        <taxon>Streptophyta</taxon>
        <taxon>Embryophyta</taxon>
        <taxon>Tracheophyta</taxon>
        <taxon>Spermatophyta</taxon>
        <taxon>Magnoliopsida</taxon>
        <taxon>eudicotyledons</taxon>
        <taxon>Gunneridae</taxon>
        <taxon>Pentapetalae</taxon>
        <taxon>asterids</taxon>
        <taxon>lamiids</taxon>
        <taxon>Lamiales</taxon>
        <taxon>Scrophulariaceae</taxon>
        <taxon>Buddlejeae</taxon>
        <taxon>Buddleja</taxon>
    </lineage>
</organism>